<dbReference type="EMBL" id="AAOT01000005">
    <property type="protein sequence ID" value="EAR52247.1"/>
    <property type="molecule type" value="Genomic_DNA"/>
</dbReference>
<dbReference type="RefSeq" id="WP_007254007.1">
    <property type="nucleotide sequence ID" value="NZ_CH724107.1"/>
</dbReference>
<evidence type="ECO:0000313" key="4">
    <source>
        <dbReference type="EMBL" id="EAR52247.1"/>
    </source>
</evidence>
<feature type="transmembrane region" description="Helical" evidence="2">
    <location>
        <begin position="27"/>
        <end position="45"/>
    </location>
</feature>
<evidence type="ECO:0000256" key="1">
    <source>
        <dbReference type="SAM" id="MobiDB-lite"/>
    </source>
</evidence>
<keyword evidence="2" id="KW-0812">Transmembrane</keyword>
<feature type="domain" description="Ancillary SecYEG translocon subunit/Cell division coordinator CpoB TPR" evidence="3">
    <location>
        <begin position="28"/>
        <end position="132"/>
    </location>
</feature>
<keyword evidence="2" id="KW-0472">Membrane</keyword>
<dbReference type="OrthoDB" id="7173339at2"/>
<dbReference type="AlphaFoldDB" id="Q2CHP7"/>
<dbReference type="InterPro" id="IPR018704">
    <property type="entry name" value="SecYEG/CpoB_TPR"/>
</dbReference>
<dbReference type="eggNOG" id="COG4649">
    <property type="taxonomic scope" value="Bacteria"/>
</dbReference>
<evidence type="ECO:0000256" key="2">
    <source>
        <dbReference type="SAM" id="Phobius"/>
    </source>
</evidence>
<proteinExistence type="predicted"/>
<dbReference type="Pfam" id="PF09976">
    <property type="entry name" value="TPR_21"/>
    <property type="match status" value="1"/>
</dbReference>
<keyword evidence="5" id="KW-1185">Reference proteome</keyword>
<keyword evidence="2" id="KW-1133">Transmembrane helix</keyword>
<accession>Q2CHP7</accession>
<dbReference type="STRING" id="314256.OG2516_02384"/>
<reference evidence="4 5" key="1">
    <citation type="journal article" date="2010" name="J. Bacteriol.">
        <title>Genome sequences of Oceanicola granulosus HTCC2516(T) and Oceanicola batsensis HTCC2597(TDelta).</title>
        <authorList>
            <person name="Thrash J.C."/>
            <person name="Cho J.C."/>
            <person name="Vergin K.L."/>
            <person name="Giovannoni S.J."/>
        </authorList>
    </citation>
    <scope>NUCLEOTIDE SEQUENCE [LARGE SCALE GENOMIC DNA]</scope>
    <source>
        <strain evidence="5">ATCC BAA-861 / DSM 15982 / KCTC 12143 / HTCC2516</strain>
    </source>
</reference>
<dbReference type="HOGENOM" id="CLU_073302_0_0_5"/>
<feature type="region of interest" description="Disordered" evidence="1">
    <location>
        <begin position="214"/>
        <end position="234"/>
    </location>
</feature>
<gene>
    <name evidence="4" type="ORF">OG2516_02384</name>
</gene>
<comment type="caution">
    <text evidence="4">The sequence shown here is derived from an EMBL/GenBank/DDBJ whole genome shotgun (WGS) entry which is preliminary data.</text>
</comment>
<sequence length="234" mass="24274">MSNNESFIDEVNEEVRRDRLYGYLRRYGWIAALVVVLIVGGAAWSEWSRAREQARAQELGDALLAAAEMEDAEARAAALEALAPEGPAVAVAGMLAAEAQAEAGDSAAATATLAALADDPEVPPLYRDLAALKALMLDETMSPAERAAAFGELARPGAPFRMVALEQQALAEVAAGDAETALDTLARIIRDADVSQDLRDRATTLMVALGGEPETLAGAGAGGASVTAEPAAEQ</sequence>
<evidence type="ECO:0000313" key="5">
    <source>
        <dbReference type="Proteomes" id="UP000003635"/>
    </source>
</evidence>
<dbReference type="Proteomes" id="UP000003635">
    <property type="component" value="Unassembled WGS sequence"/>
</dbReference>
<organism evidence="4 5">
    <name type="scientific">Oceanicola granulosus (strain ATCC BAA-861 / DSM 15982 / KCTC 12143 / HTCC2516)</name>
    <dbReference type="NCBI Taxonomy" id="314256"/>
    <lineage>
        <taxon>Bacteria</taxon>
        <taxon>Pseudomonadati</taxon>
        <taxon>Pseudomonadota</taxon>
        <taxon>Alphaproteobacteria</taxon>
        <taxon>Rhodobacterales</taxon>
        <taxon>Roseobacteraceae</taxon>
        <taxon>Oceanicola</taxon>
    </lineage>
</organism>
<feature type="compositionally biased region" description="Low complexity" evidence="1">
    <location>
        <begin position="214"/>
        <end position="228"/>
    </location>
</feature>
<protein>
    <recommendedName>
        <fullName evidence="3">Ancillary SecYEG translocon subunit/Cell division coordinator CpoB TPR domain-containing protein</fullName>
    </recommendedName>
</protein>
<name>Q2CHP7_OCEGH</name>
<evidence type="ECO:0000259" key="3">
    <source>
        <dbReference type="Pfam" id="PF09976"/>
    </source>
</evidence>